<dbReference type="RefSeq" id="WP_185818580.1">
    <property type="nucleotide sequence ID" value="NZ_JACMYG010000015.1"/>
</dbReference>
<name>A0A7X1GF02_9PSED</name>
<dbReference type="Gene3D" id="3.40.80.10">
    <property type="entry name" value="Peptidoglycan recognition protein-like"/>
    <property type="match status" value="1"/>
</dbReference>
<dbReference type="GO" id="GO:0071555">
    <property type="term" value="P:cell wall organization"/>
    <property type="evidence" value="ECO:0007669"/>
    <property type="project" value="UniProtKB-KW"/>
</dbReference>
<keyword evidence="5" id="KW-0961">Cell wall biogenesis/degradation</keyword>
<evidence type="ECO:0000256" key="3">
    <source>
        <dbReference type="ARBA" id="ARBA00011901"/>
    </source>
</evidence>
<evidence type="ECO:0000313" key="8">
    <source>
        <dbReference type="Proteomes" id="UP000526003"/>
    </source>
</evidence>
<dbReference type="FunFam" id="3.40.80.10:FF:000003">
    <property type="entry name" value="N-acetylmuramoyl-L-alanine amidase"/>
    <property type="match status" value="1"/>
</dbReference>
<dbReference type="GO" id="GO:0009253">
    <property type="term" value="P:peptidoglycan catabolic process"/>
    <property type="evidence" value="ECO:0007669"/>
    <property type="project" value="InterPro"/>
</dbReference>
<dbReference type="Gene3D" id="1.10.101.10">
    <property type="entry name" value="PGBD-like superfamily/PGBD"/>
    <property type="match status" value="1"/>
</dbReference>
<dbReference type="Pfam" id="PF01510">
    <property type="entry name" value="Amidase_2"/>
    <property type="match status" value="1"/>
</dbReference>
<dbReference type="SMART" id="SM00644">
    <property type="entry name" value="Ami_2"/>
    <property type="match status" value="1"/>
</dbReference>
<dbReference type="GO" id="GO:0008745">
    <property type="term" value="F:N-acetylmuramoyl-L-alanine amidase activity"/>
    <property type="evidence" value="ECO:0007669"/>
    <property type="project" value="UniProtKB-EC"/>
</dbReference>
<dbReference type="InterPro" id="IPR002502">
    <property type="entry name" value="Amidase_domain"/>
</dbReference>
<sequence>MSPINTSYRAKAFNNRIRFLILHYTAANFSSSIGALTGPNVSAHYLIPDISDPTYIKAGFTDQQIFSLVDENHRAWHAGVSQWAERSNLNDTAIGIEVVNQATDDQGKFTFPPYHPQQIDAIEQLAKDILKRYPDITPRNVLGHSDISIGRKSDPGAAFPWHALYLKGVGAWFDELQRDAFLRQYREGGIPNRATLLEQFKRYGYNTSQATNESGFQQLVRAFQLHFRAENYDGVMDVQTAANLAALVRKYAP</sequence>
<dbReference type="AlphaFoldDB" id="A0A7X1GF02"/>
<reference evidence="7 8" key="1">
    <citation type="submission" date="2020-08" db="EMBL/GenBank/DDBJ databases">
        <title>Pseudomonas sp. nov.</title>
        <authorList>
            <person name="Gieschler S."/>
            <person name="Fiedler G."/>
            <person name="Brinks E."/>
            <person name="Boehnlein C."/>
            <person name="Franz C.M.A.P."/>
            <person name="Kabisch J."/>
        </authorList>
    </citation>
    <scope>NUCLEOTIDE SEQUENCE [LARGE SCALE GENOMIC DNA]</scope>
    <source>
        <strain evidence="7 8">MBT-1</strain>
    </source>
</reference>
<dbReference type="SUPFAM" id="SSF55846">
    <property type="entry name" value="N-acetylmuramoyl-L-alanine amidase-like"/>
    <property type="match status" value="1"/>
</dbReference>
<protein>
    <recommendedName>
        <fullName evidence="3">N-acetylmuramoyl-L-alanine amidase</fullName>
        <ecNumber evidence="3">3.5.1.28</ecNumber>
    </recommendedName>
</protein>
<feature type="domain" description="N-acetylmuramoyl-L-alanine amidase" evidence="6">
    <location>
        <begin position="5"/>
        <end position="156"/>
    </location>
</feature>
<accession>A0A7X1GF02</accession>
<keyword evidence="8" id="KW-1185">Reference proteome</keyword>
<evidence type="ECO:0000256" key="1">
    <source>
        <dbReference type="ARBA" id="ARBA00001561"/>
    </source>
</evidence>
<comment type="similarity">
    <text evidence="2">Belongs to the N-acetylmuramoyl-L-alanine amidase 2 family.</text>
</comment>
<dbReference type="CDD" id="cd06583">
    <property type="entry name" value="PGRP"/>
    <property type="match status" value="1"/>
</dbReference>
<dbReference type="InterPro" id="IPR036505">
    <property type="entry name" value="Amidase/PGRP_sf"/>
</dbReference>
<organism evidence="7 8">
    <name type="scientific">Pseudomonas kielensis</name>
    <dbReference type="NCBI Taxonomy" id="2762577"/>
    <lineage>
        <taxon>Bacteria</taxon>
        <taxon>Pseudomonadati</taxon>
        <taxon>Pseudomonadota</taxon>
        <taxon>Gammaproteobacteria</taxon>
        <taxon>Pseudomonadales</taxon>
        <taxon>Pseudomonadaceae</taxon>
        <taxon>Pseudomonas</taxon>
    </lineage>
</organism>
<dbReference type="PANTHER" id="PTHR30417:SF12">
    <property type="entry name" value="N-ACETYLMURAMOYL-L-ALANINE AMIDASE"/>
    <property type="match status" value="1"/>
</dbReference>
<dbReference type="GO" id="GO:0009254">
    <property type="term" value="P:peptidoglycan turnover"/>
    <property type="evidence" value="ECO:0007669"/>
    <property type="project" value="TreeGrafter"/>
</dbReference>
<evidence type="ECO:0000256" key="5">
    <source>
        <dbReference type="ARBA" id="ARBA00023316"/>
    </source>
</evidence>
<dbReference type="Proteomes" id="UP000526003">
    <property type="component" value="Unassembled WGS sequence"/>
</dbReference>
<keyword evidence="4" id="KW-0378">Hydrolase</keyword>
<dbReference type="InterPro" id="IPR036365">
    <property type="entry name" value="PGBD-like_sf"/>
</dbReference>
<proteinExistence type="inferred from homology"/>
<dbReference type="EMBL" id="JACMYG010000015">
    <property type="protein sequence ID" value="MBC2691227.1"/>
    <property type="molecule type" value="Genomic_DNA"/>
</dbReference>
<evidence type="ECO:0000256" key="4">
    <source>
        <dbReference type="ARBA" id="ARBA00022801"/>
    </source>
</evidence>
<comment type="caution">
    <text evidence="7">The sequence shown here is derived from an EMBL/GenBank/DDBJ whole genome shotgun (WGS) entry which is preliminary data.</text>
</comment>
<dbReference type="PANTHER" id="PTHR30417">
    <property type="entry name" value="N-ACETYLMURAMOYL-L-ALANINE AMIDASE AMID"/>
    <property type="match status" value="1"/>
</dbReference>
<evidence type="ECO:0000256" key="2">
    <source>
        <dbReference type="ARBA" id="ARBA00007553"/>
    </source>
</evidence>
<dbReference type="EC" id="3.5.1.28" evidence="3"/>
<gene>
    <name evidence="7" type="ORF">H7995_15625</name>
</gene>
<comment type="catalytic activity">
    <reaction evidence="1">
        <text>Hydrolyzes the link between N-acetylmuramoyl residues and L-amino acid residues in certain cell-wall glycopeptides.</text>
        <dbReference type="EC" id="3.5.1.28"/>
    </reaction>
</comment>
<dbReference type="GO" id="GO:0019867">
    <property type="term" value="C:outer membrane"/>
    <property type="evidence" value="ECO:0007669"/>
    <property type="project" value="TreeGrafter"/>
</dbReference>
<dbReference type="InterPro" id="IPR036366">
    <property type="entry name" value="PGBDSf"/>
</dbReference>
<dbReference type="InterPro" id="IPR051206">
    <property type="entry name" value="NAMLAA_amidase_2"/>
</dbReference>
<evidence type="ECO:0000259" key="6">
    <source>
        <dbReference type="SMART" id="SM00644"/>
    </source>
</evidence>
<dbReference type="SUPFAM" id="SSF47090">
    <property type="entry name" value="PGBD-like"/>
    <property type="match status" value="1"/>
</dbReference>
<evidence type="ECO:0000313" key="7">
    <source>
        <dbReference type="EMBL" id="MBC2691227.1"/>
    </source>
</evidence>